<dbReference type="SUPFAM" id="SSF90112">
    <property type="entry name" value="Neurotransmitter-gated ion-channel transmembrane pore"/>
    <property type="match status" value="1"/>
</dbReference>
<keyword evidence="12" id="KW-0869">Chloride channel</keyword>
<evidence type="ECO:0000313" key="23">
    <source>
        <dbReference type="EMBL" id="CAH1390014.1"/>
    </source>
</evidence>
<evidence type="ECO:0000256" key="15">
    <source>
        <dbReference type="ARBA" id="ARBA00023257"/>
    </source>
</evidence>
<keyword evidence="4 19" id="KW-0812">Transmembrane</keyword>
<evidence type="ECO:0000256" key="14">
    <source>
        <dbReference type="ARBA" id="ARBA00023214"/>
    </source>
</evidence>
<keyword evidence="5 19" id="KW-0732">Signal</keyword>
<feature type="transmembrane region" description="Helical" evidence="19">
    <location>
        <begin position="310"/>
        <end position="334"/>
    </location>
</feature>
<dbReference type="Pfam" id="PF02932">
    <property type="entry name" value="Neur_chan_memb"/>
    <property type="match status" value="1"/>
</dbReference>
<keyword evidence="8 19" id="KW-0406">Ion transport</keyword>
<dbReference type="OrthoDB" id="8890589at2759"/>
<dbReference type="GO" id="GO:0099095">
    <property type="term" value="F:ligand-gated monoatomic anion channel activity"/>
    <property type="evidence" value="ECO:0007669"/>
    <property type="project" value="UniProtKB-ARBA"/>
</dbReference>
<feature type="transmembrane region" description="Helical" evidence="19">
    <location>
        <begin position="475"/>
        <end position="494"/>
    </location>
</feature>
<feature type="domain" description="Neurotransmitter-gated ion-channel transmembrane" evidence="22">
    <location>
        <begin position="252"/>
        <end position="492"/>
    </location>
</feature>
<comment type="similarity">
    <text evidence="1">Belongs to the ligand-gated ion channel (TC 1.A.9) family. Gamma-aminobutyric acid receptor (TC 1.A.9.5) subfamily.</text>
</comment>
<dbReference type="PRINTS" id="PR00252">
    <property type="entry name" value="NRIONCHANNEL"/>
</dbReference>
<keyword evidence="15" id="KW-0628">Postsynaptic cell membrane</keyword>
<dbReference type="FunFam" id="2.70.170.10:FF:000036">
    <property type="entry name" value="Gamma-aminobutyric acid receptor subunit beta-like"/>
    <property type="match status" value="1"/>
</dbReference>
<dbReference type="Gene3D" id="2.70.170.10">
    <property type="entry name" value="Neurotransmitter-gated ion-channel ligand-binding domain"/>
    <property type="match status" value="1"/>
</dbReference>
<evidence type="ECO:0000256" key="2">
    <source>
        <dbReference type="ARBA" id="ARBA00022448"/>
    </source>
</evidence>
<proteinExistence type="inferred from homology"/>
<dbReference type="CDD" id="cd19006">
    <property type="entry name" value="LGIC_ECD_GABAAR_LCCH3-like"/>
    <property type="match status" value="1"/>
</dbReference>
<keyword evidence="10" id="KW-1015">Disulfide bond</keyword>
<dbReference type="Gene3D" id="1.20.58.390">
    <property type="entry name" value="Neurotransmitter-gated ion-channel transmembrane domain"/>
    <property type="match status" value="1"/>
</dbReference>
<reference evidence="23" key="1">
    <citation type="submission" date="2022-01" db="EMBL/GenBank/DDBJ databases">
        <authorList>
            <person name="King R."/>
        </authorList>
    </citation>
    <scope>NUCLEOTIDE SEQUENCE</scope>
</reference>
<evidence type="ECO:0000256" key="10">
    <source>
        <dbReference type="ARBA" id="ARBA00023157"/>
    </source>
</evidence>
<comment type="subcellular location">
    <subcellularLocation>
        <location evidence="18">Postsynaptic cell membrane</location>
        <topology evidence="18">Multi-pass membrane protein</topology>
    </subcellularLocation>
</comment>
<evidence type="ECO:0000256" key="4">
    <source>
        <dbReference type="ARBA" id="ARBA00022692"/>
    </source>
</evidence>
<evidence type="ECO:0000256" key="8">
    <source>
        <dbReference type="ARBA" id="ARBA00023065"/>
    </source>
</evidence>
<evidence type="ECO:0000256" key="3">
    <source>
        <dbReference type="ARBA" id="ARBA00022475"/>
    </source>
</evidence>
<keyword evidence="17 19" id="KW-0407">Ion channel</keyword>
<dbReference type="Proteomes" id="UP001152798">
    <property type="component" value="Chromosome 1"/>
</dbReference>
<dbReference type="GO" id="GO:0005230">
    <property type="term" value="F:extracellular ligand-gated monoatomic ion channel activity"/>
    <property type="evidence" value="ECO:0007669"/>
    <property type="project" value="InterPro"/>
</dbReference>
<dbReference type="GO" id="GO:0004890">
    <property type="term" value="F:GABA-A receptor activity"/>
    <property type="evidence" value="ECO:0007669"/>
    <property type="project" value="InterPro"/>
</dbReference>
<evidence type="ECO:0000256" key="7">
    <source>
        <dbReference type="ARBA" id="ARBA00023018"/>
    </source>
</evidence>
<dbReference type="GO" id="GO:0034707">
    <property type="term" value="C:chloride channel complex"/>
    <property type="evidence" value="ECO:0007669"/>
    <property type="project" value="UniProtKB-KW"/>
</dbReference>
<dbReference type="InterPro" id="IPR036734">
    <property type="entry name" value="Neur_chan_lig-bd_sf"/>
</dbReference>
<protein>
    <recommendedName>
        <fullName evidence="25">Gamma-aminobutyric acid receptor subunit beta-like</fullName>
    </recommendedName>
</protein>
<dbReference type="InterPro" id="IPR006201">
    <property type="entry name" value="Neur_channel"/>
</dbReference>
<name>A0A9P0GW35_NEZVI</name>
<keyword evidence="16" id="KW-1071">Ligand-gated ion channel</keyword>
<sequence length="497" mass="56100">MILVTILVLSASSPSRSLGFGESMEFKMNTKSSSTDRLANVTQTISRLLDGYDIRLRPNFGGDPLYVGMDLTIASFDSISEVNMDYTITMYLNQYWKDERLTFSHNDEVLTLSGDFAEKIWVPDTFFANDKNSFLHDVTERNKLVRLNGDGSITYGMRFTTTLACMMDLHYYPLDSQNCTVEIESYGYTVSDVVMYWKDTPVRGVEQAELPQFTIIGYETNDRKEKLATGIYQRLSLSFKLQRNIGYFVFQTYLPSILIVMLSWVSFWINHEATSARVALGITTVLTMTTISTGVRSSLPRISYVKAIDIYLVMCFVFVFAALLEYAAVNYTYWGARAKKKTKKKQESEDVARKASLCESLHPSAGKSSSTVSDGFAGSSGGAADEIIELQDVRLSPIPSIRNRHGGSTRSGLEDPSKFPPSFRISRTGYPRSGLRFRHRSTQSKPKMLHALRRGASALKASMPKIKDVNVIDKYSRVVFPISFLIFNSIYWVFYIV</sequence>
<keyword evidence="6 19" id="KW-1133">Transmembrane helix</keyword>
<dbReference type="InterPro" id="IPR018000">
    <property type="entry name" value="Neurotransmitter_ion_chnl_CS"/>
</dbReference>
<keyword evidence="14" id="KW-0868">Chloride</keyword>
<evidence type="ECO:0008006" key="25">
    <source>
        <dbReference type="Google" id="ProtNLM"/>
    </source>
</evidence>
<feature type="transmembrane region" description="Helical" evidence="19">
    <location>
        <begin position="276"/>
        <end position="295"/>
    </location>
</feature>
<dbReference type="EMBL" id="OV725077">
    <property type="protein sequence ID" value="CAH1390014.1"/>
    <property type="molecule type" value="Genomic_DNA"/>
</dbReference>
<feature type="domain" description="Neurotransmitter-gated ion-channel ligand-binding" evidence="21">
    <location>
        <begin position="42"/>
        <end position="244"/>
    </location>
</feature>
<dbReference type="GO" id="GO:0005254">
    <property type="term" value="F:chloride channel activity"/>
    <property type="evidence" value="ECO:0007669"/>
    <property type="project" value="UniProtKB-KW"/>
</dbReference>
<evidence type="ECO:0000256" key="16">
    <source>
        <dbReference type="ARBA" id="ARBA00023286"/>
    </source>
</evidence>
<dbReference type="GO" id="GO:0045211">
    <property type="term" value="C:postsynaptic membrane"/>
    <property type="evidence" value="ECO:0007669"/>
    <property type="project" value="UniProtKB-SubCell"/>
</dbReference>
<organism evidence="23 24">
    <name type="scientific">Nezara viridula</name>
    <name type="common">Southern green stink bug</name>
    <name type="synonym">Cimex viridulus</name>
    <dbReference type="NCBI Taxonomy" id="85310"/>
    <lineage>
        <taxon>Eukaryota</taxon>
        <taxon>Metazoa</taxon>
        <taxon>Ecdysozoa</taxon>
        <taxon>Arthropoda</taxon>
        <taxon>Hexapoda</taxon>
        <taxon>Insecta</taxon>
        <taxon>Pterygota</taxon>
        <taxon>Neoptera</taxon>
        <taxon>Paraneoptera</taxon>
        <taxon>Hemiptera</taxon>
        <taxon>Heteroptera</taxon>
        <taxon>Panheteroptera</taxon>
        <taxon>Pentatomomorpha</taxon>
        <taxon>Pentatomoidea</taxon>
        <taxon>Pentatomidae</taxon>
        <taxon>Pentatominae</taxon>
        <taxon>Nezara</taxon>
    </lineage>
</organism>
<evidence type="ECO:0000256" key="11">
    <source>
        <dbReference type="ARBA" id="ARBA00023170"/>
    </source>
</evidence>
<keyword evidence="13" id="KW-0325">Glycoprotein</keyword>
<keyword evidence="24" id="KW-1185">Reference proteome</keyword>
<dbReference type="CDD" id="cd19049">
    <property type="entry name" value="LGIC_TM_anion"/>
    <property type="match status" value="1"/>
</dbReference>
<evidence type="ECO:0000256" key="18">
    <source>
        <dbReference type="ARBA" id="ARBA00034104"/>
    </source>
</evidence>
<keyword evidence="2 19" id="KW-0813">Transport</keyword>
<dbReference type="PRINTS" id="PR00253">
    <property type="entry name" value="GABAARECEPTR"/>
</dbReference>
<evidence type="ECO:0000313" key="24">
    <source>
        <dbReference type="Proteomes" id="UP001152798"/>
    </source>
</evidence>
<accession>A0A9P0GW35</accession>
<dbReference type="InterPro" id="IPR006029">
    <property type="entry name" value="Neurotrans-gated_channel_TM"/>
</dbReference>
<dbReference type="PANTHER" id="PTHR18945">
    <property type="entry name" value="NEUROTRANSMITTER GATED ION CHANNEL"/>
    <property type="match status" value="1"/>
</dbReference>
<dbReference type="AlphaFoldDB" id="A0A9P0GW35"/>
<dbReference type="InterPro" id="IPR006028">
    <property type="entry name" value="GABAA/Glycine_rcpt"/>
</dbReference>
<evidence type="ECO:0000256" key="17">
    <source>
        <dbReference type="ARBA" id="ARBA00023303"/>
    </source>
</evidence>
<feature type="transmembrane region" description="Helical" evidence="19">
    <location>
        <begin position="245"/>
        <end position="269"/>
    </location>
</feature>
<keyword evidence="11" id="KW-0675">Receptor</keyword>
<keyword evidence="7" id="KW-0770">Synapse</keyword>
<dbReference type="SUPFAM" id="SSF63712">
    <property type="entry name" value="Nicotinic receptor ligand binding domain-like"/>
    <property type="match status" value="1"/>
</dbReference>
<dbReference type="FunFam" id="1.20.58.390:FF:000040">
    <property type="entry name" value="Gamma-aminobutyric acid receptor subunit beta-like"/>
    <property type="match status" value="1"/>
</dbReference>
<dbReference type="InterPro" id="IPR038050">
    <property type="entry name" value="Neuro_actylchol_rec"/>
</dbReference>
<dbReference type="Pfam" id="PF02931">
    <property type="entry name" value="Neur_chan_LBD"/>
    <property type="match status" value="1"/>
</dbReference>
<evidence type="ECO:0000256" key="12">
    <source>
        <dbReference type="ARBA" id="ARBA00023173"/>
    </source>
</evidence>
<evidence type="ECO:0000256" key="5">
    <source>
        <dbReference type="ARBA" id="ARBA00022729"/>
    </source>
</evidence>
<dbReference type="InterPro" id="IPR036719">
    <property type="entry name" value="Neuro-gated_channel_TM_sf"/>
</dbReference>
<evidence type="ECO:0000259" key="21">
    <source>
        <dbReference type="Pfam" id="PF02931"/>
    </source>
</evidence>
<dbReference type="NCBIfam" id="TIGR00860">
    <property type="entry name" value="LIC"/>
    <property type="match status" value="1"/>
</dbReference>
<dbReference type="InterPro" id="IPR002289">
    <property type="entry name" value="GABAAb_rcpt"/>
</dbReference>
<evidence type="ECO:0000256" key="9">
    <source>
        <dbReference type="ARBA" id="ARBA00023136"/>
    </source>
</evidence>
<evidence type="ECO:0000256" key="19">
    <source>
        <dbReference type="RuleBase" id="RU000687"/>
    </source>
</evidence>
<dbReference type="PRINTS" id="PR01160">
    <property type="entry name" value="GABAARBETA"/>
</dbReference>
<evidence type="ECO:0000256" key="6">
    <source>
        <dbReference type="ARBA" id="ARBA00022989"/>
    </source>
</evidence>
<evidence type="ECO:0000256" key="1">
    <source>
        <dbReference type="ARBA" id="ARBA00010180"/>
    </source>
</evidence>
<feature type="chain" id="PRO_5040545896" description="Gamma-aminobutyric acid receptor subunit beta-like" evidence="19">
    <location>
        <begin position="18"/>
        <end position="497"/>
    </location>
</feature>
<keyword evidence="9 19" id="KW-0472">Membrane</keyword>
<keyword evidence="3" id="KW-1003">Cell membrane</keyword>
<gene>
    <name evidence="23" type="ORF">NEZAVI_LOCUS1285</name>
</gene>
<evidence type="ECO:0000259" key="22">
    <source>
        <dbReference type="Pfam" id="PF02932"/>
    </source>
</evidence>
<evidence type="ECO:0000256" key="13">
    <source>
        <dbReference type="ARBA" id="ARBA00023180"/>
    </source>
</evidence>
<feature type="signal peptide" evidence="19">
    <location>
        <begin position="1"/>
        <end position="17"/>
    </location>
</feature>
<evidence type="ECO:0000256" key="20">
    <source>
        <dbReference type="SAM" id="MobiDB-lite"/>
    </source>
</evidence>
<feature type="region of interest" description="Disordered" evidence="20">
    <location>
        <begin position="398"/>
        <end position="420"/>
    </location>
</feature>
<dbReference type="PROSITE" id="PS00236">
    <property type="entry name" value="NEUROTR_ION_CHANNEL"/>
    <property type="match status" value="1"/>
</dbReference>
<dbReference type="InterPro" id="IPR006202">
    <property type="entry name" value="Neur_chan_lig-bd"/>
</dbReference>